<dbReference type="Proteomes" id="UP001144280">
    <property type="component" value="Unassembled WGS sequence"/>
</dbReference>
<sequence length="198" mass="21514">MKIYATRVPTALRQIVTDLLVVAWVYASIRISMWVYDLIEKLAVPGQKLEGAGTGIADNLSDVSGKVGRIPAVGNDLTRPFESAANAARSLSDAGQSQQDVVADLAWALSLALLVFPLGLVLFLWLPLRIRWMRRAGAAAALRRAPAGRDLLALRALANQPLRKLTRIDPDVAEAWRRGDDDVVDALASLELRALGLR</sequence>
<keyword evidence="3" id="KW-1185">Reference proteome</keyword>
<dbReference type="RefSeq" id="WP_281902943.1">
    <property type="nucleotide sequence ID" value="NZ_BSDI01000048.1"/>
</dbReference>
<dbReference type="EMBL" id="BSDI01000048">
    <property type="protein sequence ID" value="GLI01708.1"/>
    <property type="molecule type" value="Genomic_DNA"/>
</dbReference>
<protein>
    <recommendedName>
        <fullName evidence="4">Transmembrane protein</fullName>
    </recommendedName>
</protein>
<evidence type="ECO:0008006" key="4">
    <source>
        <dbReference type="Google" id="ProtNLM"/>
    </source>
</evidence>
<comment type="caution">
    <text evidence="2">The sequence shown here is derived from an EMBL/GenBank/DDBJ whole genome shotgun (WGS) entry which is preliminary data.</text>
</comment>
<proteinExistence type="predicted"/>
<accession>A0ABQ5R5S1</accession>
<keyword evidence="1" id="KW-1133">Transmembrane helix</keyword>
<keyword evidence="1" id="KW-0812">Transmembrane</keyword>
<organism evidence="2 3">
    <name type="scientific">Phytohabitans aurantiacus</name>
    <dbReference type="NCBI Taxonomy" id="3016789"/>
    <lineage>
        <taxon>Bacteria</taxon>
        <taxon>Bacillati</taxon>
        <taxon>Actinomycetota</taxon>
        <taxon>Actinomycetes</taxon>
        <taxon>Micromonosporales</taxon>
        <taxon>Micromonosporaceae</taxon>
    </lineage>
</organism>
<gene>
    <name evidence="2" type="ORF">Pa4123_69840</name>
</gene>
<evidence type="ECO:0000313" key="2">
    <source>
        <dbReference type="EMBL" id="GLI01708.1"/>
    </source>
</evidence>
<name>A0ABQ5R5S1_9ACTN</name>
<evidence type="ECO:0000256" key="1">
    <source>
        <dbReference type="SAM" id="Phobius"/>
    </source>
</evidence>
<keyword evidence="1" id="KW-0472">Membrane</keyword>
<evidence type="ECO:0000313" key="3">
    <source>
        <dbReference type="Proteomes" id="UP001144280"/>
    </source>
</evidence>
<feature type="transmembrane region" description="Helical" evidence="1">
    <location>
        <begin position="105"/>
        <end position="126"/>
    </location>
</feature>
<feature type="transmembrane region" description="Helical" evidence="1">
    <location>
        <begin position="12"/>
        <end position="36"/>
    </location>
</feature>
<reference evidence="2" key="1">
    <citation type="submission" date="2022-12" db="EMBL/GenBank/DDBJ databases">
        <title>New Phytohabitans aurantiacus sp. RD004123 nov., an actinomycete isolated from soil.</title>
        <authorList>
            <person name="Triningsih D.W."/>
            <person name="Harunari E."/>
            <person name="Igarashi Y."/>
        </authorList>
    </citation>
    <scope>NUCLEOTIDE SEQUENCE</scope>
    <source>
        <strain evidence="2">RD004123</strain>
    </source>
</reference>